<dbReference type="GO" id="GO:0005886">
    <property type="term" value="C:plasma membrane"/>
    <property type="evidence" value="ECO:0007669"/>
    <property type="project" value="UniProtKB-SubCell"/>
</dbReference>
<comment type="subcellular location">
    <subcellularLocation>
        <location evidence="1">Cell membrane</location>
    </subcellularLocation>
</comment>
<dbReference type="Pfam" id="PF13190">
    <property type="entry name" value="PDGLE"/>
    <property type="match status" value="1"/>
</dbReference>
<proteinExistence type="predicted"/>
<dbReference type="AlphaFoldDB" id="A0A0F9JTG5"/>
<evidence type="ECO:0000256" key="5">
    <source>
        <dbReference type="ARBA" id="ARBA00023136"/>
    </source>
</evidence>
<evidence type="ECO:0000256" key="4">
    <source>
        <dbReference type="ARBA" id="ARBA00022989"/>
    </source>
</evidence>
<evidence type="ECO:0000256" key="2">
    <source>
        <dbReference type="ARBA" id="ARBA00022475"/>
    </source>
</evidence>
<reference evidence="8" key="1">
    <citation type="journal article" date="2015" name="Nature">
        <title>Complex archaea that bridge the gap between prokaryotes and eukaryotes.</title>
        <authorList>
            <person name="Spang A."/>
            <person name="Saw J.H."/>
            <person name="Jorgensen S.L."/>
            <person name="Zaremba-Niedzwiedzka K."/>
            <person name="Martijn J."/>
            <person name="Lind A.E."/>
            <person name="van Eijk R."/>
            <person name="Schleper C."/>
            <person name="Guy L."/>
            <person name="Ettema T.J."/>
        </authorList>
    </citation>
    <scope>NUCLEOTIDE SEQUENCE</scope>
</reference>
<feature type="domain" description="PDGLE" evidence="7">
    <location>
        <begin position="7"/>
        <end position="95"/>
    </location>
</feature>
<accession>A0A0F9JTG5</accession>
<name>A0A0F9JTG5_9ZZZZ</name>
<gene>
    <name evidence="8" type="ORF">LCGC14_1786600</name>
</gene>
<keyword evidence="4 6" id="KW-1133">Transmembrane helix</keyword>
<evidence type="ECO:0000256" key="1">
    <source>
        <dbReference type="ARBA" id="ARBA00004236"/>
    </source>
</evidence>
<keyword evidence="3 6" id="KW-0812">Transmembrane</keyword>
<dbReference type="EMBL" id="LAZR01016992">
    <property type="protein sequence ID" value="KKM02223.1"/>
    <property type="molecule type" value="Genomic_DNA"/>
</dbReference>
<organism evidence="8">
    <name type="scientific">marine sediment metagenome</name>
    <dbReference type="NCBI Taxonomy" id="412755"/>
    <lineage>
        <taxon>unclassified sequences</taxon>
        <taxon>metagenomes</taxon>
        <taxon>ecological metagenomes</taxon>
    </lineage>
</organism>
<evidence type="ECO:0000313" key="8">
    <source>
        <dbReference type="EMBL" id="KKM02223.1"/>
    </source>
</evidence>
<dbReference type="InterPro" id="IPR025937">
    <property type="entry name" value="PDGLE_dom"/>
</dbReference>
<comment type="caution">
    <text evidence="8">The sequence shown here is derived from an EMBL/GenBank/DDBJ whole genome shotgun (WGS) entry which is preliminary data.</text>
</comment>
<keyword evidence="2" id="KW-1003">Cell membrane</keyword>
<keyword evidence="5 6" id="KW-0472">Membrane</keyword>
<feature type="transmembrane region" description="Helical" evidence="6">
    <location>
        <begin position="7"/>
        <end position="28"/>
    </location>
</feature>
<evidence type="ECO:0000256" key="6">
    <source>
        <dbReference type="SAM" id="Phobius"/>
    </source>
</evidence>
<evidence type="ECO:0000259" key="7">
    <source>
        <dbReference type="Pfam" id="PF13190"/>
    </source>
</evidence>
<protein>
    <recommendedName>
        <fullName evidence="7">PDGLE domain-containing protein</fullName>
    </recommendedName>
</protein>
<evidence type="ECO:0000256" key="3">
    <source>
        <dbReference type="ARBA" id="ARBA00022692"/>
    </source>
</evidence>
<feature type="transmembrane region" description="Helical" evidence="6">
    <location>
        <begin position="74"/>
        <end position="98"/>
    </location>
</feature>
<sequence>MKYKKLYLWLLGLVVVTPLGLLASGAVWGEWGSDEIKNQVGFVPQGMKSLESFWSGLLAGYNLYGFDGFFLKSVGYIISAIVGVALIFLIFKLVSLGLPEEPKNKSKVDKNAT</sequence>